<sequence length="342" mass="38150">METLWTEVWAWLASNATAERVSIFISLIAVFVAIRGMRHTRRNARAAESQAKAAEVQAKAAEEQVEAAKEQLTIAESQLRASIHSALRQEAEHIAEATALIDYRNFLEVTTPKLIVGLEPVTYPPYWEPNSRHSSTERAYPRPERDTLVFDHSENQFYGVGFIVRGTLMNVGDTAALVYLGGPMFVEGTSSLTQGAIFKPLCLGSGRGHLLRPGEIALFEWKAEHTLDNWMELYKKEHRGDFANLPKQIGYRLEHPSGSIVAHSAGSAGEADVRISMELNGNVVWPHASASRNHLMREQWVTYTSGCVSMAVNTEYLRMPKSLEDLRKITKGVNPFTGRVDD</sequence>
<evidence type="ECO:0000313" key="3">
    <source>
        <dbReference type="EMBL" id="MFC5828725.1"/>
    </source>
</evidence>
<feature type="transmembrane region" description="Helical" evidence="2">
    <location>
        <begin position="20"/>
        <end position="37"/>
    </location>
</feature>
<reference evidence="4" key="1">
    <citation type="journal article" date="2019" name="Int. J. Syst. Evol. Microbiol.">
        <title>The Global Catalogue of Microorganisms (GCM) 10K type strain sequencing project: providing services to taxonomists for standard genome sequencing and annotation.</title>
        <authorList>
            <consortium name="The Broad Institute Genomics Platform"/>
            <consortium name="The Broad Institute Genome Sequencing Center for Infectious Disease"/>
            <person name="Wu L."/>
            <person name="Ma J."/>
        </authorList>
    </citation>
    <scope>NUCLEOTIDE SEQUENCE [LARGE SCALE GENOMIC DNA]</scope>
    <source>
        <strain evidence="4">CCUG 53903</strain>
    </source>
</reference>
<name>A0ABW1CSI6_9ACTN</name>
<evidence type="ECO:0008006" key="5">
    <source>
        <dbReference type="Google" id="ProtNLM"/>
    </source>
</evidence>
<evidence type="ECO:0000256" key="1">
    <source>
        <dbReference type="SAM" id="Coils"/>
    </source>
</evidence>
<dbReference type="RefSeq" id="WP_379518225.1">
    <property type="nucleotide sequence ID" value="NZ_JBHSPA010000039.1"/>
</dbReference>
<keyword evidence="2" id="KW-1133">Transmembrane helix</keyword>
<dbReference type="EMBL" id="JBHSPA010000039">
    <property type="protein sequence ID" value="MFC5828725.1"/>
    <property type="molecule type" value="Genomic_DNA"/>
</dbReference>
<dbReference type="Proteomes" id="UP001596058">
    <property type="component" value="Unassembled WGS sequence"/>
</dbReference>
<accession>A0ABW1CSI6</accession>
<feature type="coiled-coil region" evidence="1">
    <location>
        <begin position="37"/>
        <end position="78"/>
    </location>
</feature>
<gene>
    <name evidence="3" type="ORF">ACFPZ3_33070</name>
</gene>
<keyword evidence="2" id="KW-0472">Membrane</keyword>
<protein>
    <recommendedName>
        <fullName evidence="5">YkuD domain-containing protein</fullName>
    </recommendedName>
</protein>
<evidence type="ECO:0000256" key="2">
    <source>
        <dbReference type="SAM" id="Phobius"/>
    </source>
</evidence>
<keyword evidence="1" id="KW-0175">Coiled coil</keyword>
<keyword evidence="2" id="KW-0812">Transmembrane</keyword>
<evidence type="ECO:0000313" key="4">
    <source>
        <dbReference type="Proteomes" id="UP001596058"/>
    </source>
</evidence>
<organism evidence="3 4">
    <name type="scientific">Nonomuraea insulae</name>
    <dbReference type="NCBI Taxonomy" id="1616787"/>
    <lineage>
        <taxon>Bacteria</taxon>
        <taxon>Bacillati</taxon>
        <taxon>Actinomycetota</taxon>
        <taxon>Actinomycetes</taxon>
        <taxon>Streptosporangiales</taxon>
        <taxon>Streptosporangiaceae</taxon>
        <taxon>Nonomuraea</taxon>
    </lineage>
</organism>
<comment type="caution">
    <text evidence="3">The sequence shown here is derived from an EMBL/GenBank/DDBJ whole genome shotgun (WGS) entry which is preliminary data.</text>
</comment>
<proteinExistence type="predicted"/>
<keyword evidence="4" id="KW-1185">Reference proteome</keyword>